<comment type="subcellular location">
    <subcellularLocation>
        <location evidence="1">Secreted</location>
    </subcellularLocation>
</comment>
<evidence type="ECO:0000256" key="5">
    <source>
        <dbReference type="ARBA" id="ARBA00022729"/>
    </source>
</evidence>
<sequence>MSSVLAVVINNCFFVSFIHRDLSNNKISKIASDAFEELKSLTTLLLNGNMISEIPDGVFTGLVSLHQLRLEQNKIKELPSKVFARLKELRRILRASKAIKLRYFSFTSDLSNNKIGKIAADAFYGLRSLTSLVLYGNMISDLPEGVFKGLVSLQLLLLNANNISCLRSNLFSDLYNLNLLSLYDNKIQSLGNTTFASLQSIQTLHLGENPFICDCNLKWLANYLQKQPIETSDARCEGPRRVQRRRFTALDPSKFKCKGSEEFRTRNAGNCLVDTECPASCVCESTTVDCSQKNLHEIPEDIPVFATELRLNGNSITKIRNNGVFKRLANLLRL</sequence>
<dbReference type="PROSITE" id="PS51450">
    <property type="entry name" value="LRR"/>
    <property type="match status" value="1"/>
</dbReference>
<dbReference type="Pfam" id="PF13855">
    <property type="entry name" value="LRR_8"/>
    <property type="match status" value="2"/>
</dbReference>
<dbReference type="VEuPathDB" id="VectorBase:LDEU001143"/>
<dbReference type="EMBL" id="NCKV01000342">
    <property type="protein sequence ID" value="RWS30898.1"/>
    <property type="molecule type" value="Genomic_DNA"/>
</dbReference>
<keyword evidence="5" id="KW-0732">Signal</keyword>
<dbReference type="InterPro" id="IPR050541">
    <property type="entry name" value="LRR_TM_domain-containing"/>
</dbReference>
<evidence type="ECO:0000256" key="6">
    <source>
        <dbReference type="ARBA" id="ARBA00022737"/>
    </source>
</evidence>
<dbReference type="Pfam" id="PF01462">
    <property type="entry name" value="LRRNT"/>
    <property type="match status" value="1"/>
</dbReference>
<dbReference type="GO" id="GO:0007399">
    <property type="term" value="P:nervous system development"/>
    <property type="evidence" value="ECO:0007669"/>
    <property type="project" value="UniProtKB-ARBA"/>
</dbReference>
<dbReference type="PANTHER" id="PTHR24369">
    <property type="entry name" value="ANTIGEN BSP, PUTATIVE-RELATED"/>
    <property type="match status" value="1"/>
</dbReference>
<reference evidence="11 12" key="1">
    <citation type="journal article" date="2018" name="Gigascience">
        <title>Genomes of trombidid mites reveal novel predicted allergens and laterally-transferred genes associated with secondary metabolism.</title>
        <authorList>
            <person name="Dong X."/>
            <person name="Chaisiri K."/>
            <person name="Xia D."/>
            <person name="Armstrong S.D."/>
            <person name="Fang Y."/>
            <person name="Donnelly M.J."/>
            <person name="Kadowaki T."/>
            <person name="McGarry J.W."/>
            <person name="Darby A.C."/>
            <person name="Makepeace B.L."/>
        </authorList>
    </citation>
    <scope>NUCLEOTIDE SEQUENCE [LARGE SCALE GENOMIC DNA]</scope>
    <source>
        <strain evidence="11">UoL-UT</strain>
    </source>
</reference>
<evidence type="ECO:0000256" key="1">
    <source>
        <dbReference type="ARBA" id="ARBA00004613"/>
    </source>
</evidence>
<dbReference type="SUPFAM" id="SSF52058">
    <property type="entry name" value="L domain-like"/>
    <property type="match status" value="2"/>
</dbReference>
<dbReference type="InterPro" id="IPR003591">
    <property type="entry name" value="Leu-rich_rpt_typical-subtyp"/>
</dbReference>
<evidence type="ECO:0000259" key="9">
    <source>
        <dbReference type="SMART" id="SM00013"/>
    </source>
</evidence>
<accession>A0A443STP2</accession>
<keyword evidence="8" id="KW-0325">Glycoprotein</keyword>
<dbReference type="InterPro" id="IPR001611">
    <property type="entry name" value="Leu-rich_rpt"/>
</dbReference>
<keyword evidence="4" id="KW-0433">Leucine-rich repeat</keyword>
<name>A0A443STP2_9ACAR</name>
<evidence type="ECO:0000256" key="8">
    <source>
        <dbReference type="ARBA" id="ARBA00023180"/>
    </source>
</evidence>
<dbReference type="InterPro" id="IPR000483">
    <property type="entry name" value="Cys-rich_flank_reg_C"/>
</dbReference>
<keyword evidence="6" id="KW-0677">Repeat</keyword>
<protein>
    <submittedName>
        <fullName evidence="11">Slit-like protein</fullName>
    </submittedName>
</protein>
<keyword evidence="2" id="KW-0217">Developmental protein</keyword>
<dbReference type="PANTHER" id="PTHR24369:SF196">
    <property type="entry name" value="RETICULON 4 RECEPTOR LIKE 1"/>
    <property type="match status" value="1"/>
</dbReference>
<dbReference type="FunFam" id="3.80.10.10:FF:000002">
    <property type="entry name" value="Slit guidance ligand 2"/>
    <property type="match status" value="1"/>
</dbReference>
<evidence type="ECO:0000256" key="2">
    <source>
        <dbReference type="ARBA" id="ARBA00022473"/>
    </source>
</evidence>
<evidence type="ECO:0000259" key="10">
    <source>
        <dbReference type="SMART" id="SM00082"/>
    </source>
</evidence>
<dbReference type="Gene3D" id="3.80.10.10">
    <property type="entry name" value="Ribonuclease Inhibitor"/>
    <property type="match status" value="3"/>
</dbReference>
<dbReference type="InterPro" id="IPR000372">
    <property type="entry name" value="LRRNT"/>
</dbReference>
<proteinExistence type="predicted"/>
<dbReference type="SMART" id="SM00082">
    <property type="entry name" value="LRRCT"/>
    <property type="match status" value="1"/>
</dbReference>
<evidence type="ECO:0000256" key="3">
    <source>
        <dbReference type="ARBA" id="ARBA00022525"/>
    </source>
</evidence>
<evidence type="ECO:0000256" key="4">
    <source>
        <dbReference type="ARBA" id="ARBA00022614"/>
    </source>
</evidence>
<dbReference type="AlphaFoldDB" id="A0A443STP2"/>
<keyword evidence="7" id="KW-1015">Disulfide bond</keyword>
<comment type="caution">
    <text evidence="11">The sequence shown here is derived from an EMBL/GenBank/DDBJ whole genome shotgun (WGS) entry which is preliminary data.</text>
</comment>
<dbReference type="SMART" id="SM00013">
    <property type="entry name" value="LRRNT"/>
    <property type="match status" value="1"/>
</dbReference>
<evidence type="ECO:0000256" key="7">
    <source>
        <dbReference type="ARBA" id="ARBA00023157"/>
    </source>
</evidence>
<dbReference type="STRING" id="299467.A0A443STP2"/>
<evidence type="ECO:0000313" key="11">
    <source>
        <dbReference type="EMBL" id="RWS30898.1"/>
    </source>
</evidence>
<dbReference type="GO" id="GO:0005886">
    <property type="term" value="C:plasma membrane"/>
    <property type="evidence" value="ECO:0007669"/>
    <property type="project" value="TreeGrafter"/>
</dbReference>
<keyword evidence="12" id="KW-1185">Reference proteome</keyword>
<feature type="domain" description="LRRCT" evidence="10">
    <location>
        <begin position="209"/>
        <end position="258"/>
    </location>
</feature>
<dbReference type="GO" id="GO:0005576">
    <property type="term" value="C:extracellular region"/>
    <property type="evidence" value="ECO:0007669"/>
    <property type="project" value="UniProtKB-SubCell"/>
</dbReference>
<keyword evidence="3" id="KW-0964">Secreted</keyword>
<feature type="domain" description="LRRNT" evidence="9">
    <location>
        <begin position="276"/>
        <end position="308"/>
    </location>
</feature>
<dbReference type="Proteomes" id="UP000288716">
    <property type="component" value="Unassembled WGS sequence"/>
</dbReference>
<evidence type="ECO:0000313" key="12">
    <source>
        <dbReference type="Proteomes" id="UP000288716"/>
    </source>
</evidence>
<dbReference type="InterPro" id="IPR032675">
    <property type="entry name" value="LRR_dom_sf"/>
</dbReference>
<gene>
    <name evidence="11" type="ORF">B4U80_09948</name>
</gene>
<dbReference type="OrthoDB" id="283575at2759"/>
<dbReference type="SMART" id="SM00369">
    <property type="entry name" value="LRR_TYP"/>
    <property type="match status" value="5"/>
</dbReference>
<organism evidence="11 12">
    <name type="scientific">Leptotrombidium deliense</name>
    <dbReference type="NCBI Taxonomy" id="299467"/>
    <lineage>
        <taxon>Eukaryota</taxon>
        <taxon>Metazoa</taxon>
        <taxon>Ecdysozoa</taxon>
        <taxon>Arthropoda</taxon>
        <taxon>Chelicerata</taxon>
        <taxon>Arachnida</taxon>
        <taxon>Acari</taxon>
        <taxon>Acariformes</taxon>
        <taxon>Trombidiformes</taxon>
        <taxon>Prostigmata</taxon>
        <taxon>Anystina</taxon>
        <taxon>Parasitengona</taxon>
        <taxon>Trombiculoidea</taxon>
        <taxon>Trombiculidae</taxon>
        <taxon>Leptotrombidium</taxon>
    </lineage>
</organism>